<dbReference type="AlphaFoldDB" id="A0AAD6STS5"/>
<dbReference type="EMBL" id="JARJCM010000066">
    <property type="protein sequence ID" value="KAJ7033287.1"/>
    <property type="molecule type" value="Genomic_DNA"/>
</dbReference>
<organism evidence="1 2">
    <name type="scientific">Mycena alexandri</name>
    <dbReference type="NCBI Taxonomy" id="1745969"/>
    <lineage>
        <taxon>Eukaryota</taxon>
        <taxon>Fungi</taxon>
        <taxon>Dikarya</taxon>
        <taxon>Basidiomycota</taxon>
        <taxon>Agaricomycotina</taxon>
        <taxon>Agaricomycetes</taxon>
        <taxon>Agaricomycetidae</taxon>
        <taxon>Agaricales</taxon>
        <taxon>Marasmiineae</taxon>
        <taxon>Mycenaceae</taxon>
        <taxon>Mycena</taxon>
    </lineage>
</organism>
<comment type="caution">
    <text evidence="1">The sequence shown here is derived from an EMBL/GenBank/DDBJ whole genome shotgun (WGS) entry which is preliminary data.</text>
</comment>
<sequence>MFWLDAVSLFLSESVDISGAGLSCTTLRVHGRGSDMPKILHILSDSDITINKQTLTWAASMGRHQPMYELRFTTLRLLEAFLFALSFVRYLNAKTIPSGGLAAARRVVMTAADHRYLQDLSDIFLDLRTTHAEVKCPIHRLPVELVSEIFLFCPPPNGRPARLELPLLLLHVCAKWRAVAANTSGLWRTASFTLGCSFIDHQGNHHAQMASWLARAKAPTASLSITVDESHNVAHKAFRIARYNPSLFALVRNLSISSPRSQLPNLLGGDAPALESLSLAIQDDPRWLRGLRPTQLAPRFYHLPILAEGIGNRRPPRFLAAFPWLQLNTLTLKINMRFSVWMTVFSQCTSLRAARFIVWNDSRRYPMVPVTFPHLQSLHVTFRGICETSFFDHLAFPVIRELLIVGLPPLHPRTPFIPRFATLRALFLDIPDSLSTPLVEAVVRVHPKLEQLSFIVDQDPDNYTALFQLLLRQYWLQTLTISTPMGDDPADLRRLTRQLTRWAVGQTALGCEFRLFGKMVALEAFRNALTPLDTVEGELKLYPAADDFDDPFIIFPYSRLIFFSVCNRLAIAPSAI</sequence>
<accession>A0AAD6STS5</accession>
<protein>
    <recommendedName>
        <fullName evidence="3">F-box domain-containing protein</fullName>
    </recommendedName>
</protein>
<dbReference type="Proteomes" id="UP001218188">
    <property type="component" value="Unassembled WGS sequence"/>
</dbReference>
<keyword evidence="2" id="KW-1185">Reference proteome</keyword>
<evidence type="ECO:0008006" key="3">
    <source>
        <dbReference type="Google" id="ProtNLM"/>
    </source>
</evidence>
<reference evidence="1" key="1">
    <citation type="submission" date="2023-03" db="EMBL/GenBank/DDBJ databases">
        <title>Massive genome expansion in bonnet fungi (Mycena s.s.) driven by repeated elements and novel gene families across ecological guilds.</title>
        <authorList>
            <consortium name="Lawrence Berkeley National Laboratory"/>
            <person name="Harder C.B."/>
            <person name="Miyauchi S."/>
            <person name="Viragh M."/>
            <person name="Kuo A."/>
            <person name="Thoen E."/>
            <person name="Andreopoulos B."/>
            <person name="Lu D."/>
            <person name="Skrede I."/>
            <person name="Drula E."/>
            <person name="Henrissat B."/>
            <person name="Morin E."/>
            <person name="Kohler A."/>
            <person name="Barry K."/>
            <person name="LaButti K."/>
            <person name="Morin E."/>
            <person name="Salamov A."/>
            <person name="Lipzen A."/>
            <person name="Mereny Z."/>
            <person name="Hegedus B."/>
            <person name="Baldrian P."/>
            <person name="Stursova M."/>
            <person name="Weitz H."/>
            <person name="Taylor A."/>
            <person name="Grigoriev I.V."/>
            <person name="Nagy L.G."/>
            <person name="Martin F."/>
            <person name="Kauserud H."/>
        </authorList>
    </citation>
    <scope>NUCLEOTIDE SEQUENCE</scope>
    <source>
        <strain evidence="1">CBHHK200</strain>
    </source>
</reference>
<evidence type="ECO:0000313" key="1">
    <source>
        <dbReference type="EMBL" id="KAJ7033287.1"/>
    </source>
</evidence>
<evidence type="ECO:0000313" key="2">
    <source>
        <dbReference type="Proteomes" id="UP001218188"/>
    </source>
</evidence>
<gene>
    <name evidence="1" type="ORF">C8F04DRAFT_1261099</name>
</gene>
<dbReference type="Gene3D" id="1.20.1280.50">
    <property type="match status" value="1"/>
</dbReference>
<proteinExistence type="predicted"/>
<name>A0AAD6STS5_9AGAR</name>